<reference evidence="1 2" key="1">
    <citation type="submission" date="2018-11" db="EMBL/GenBank/DDBJ databases">
        <title>Genomic Encyclopedia of Type Strains, Phase IV (KMG-IV): sequencing the most valuable type-strain genomes for metagenomic binning, comparative biology and taxonomic classification.</title>
        <authorList>
            <person name="Goeker M."/>
        </authorList>
    </citation>
    <scope>NUCLEOTIDE SEQUENCE [LARGE SCALE GENOMIC DNA]</scope>
    <source>
        <strain evidence="1 2">DSM 100316</strain>
    </source>
</reference>
<protein>
    <recommendedName>
        <fullName evidence="3">HD/PDEase domain-containing protein</fullName>
    </recommendedName>
</protein>
<dbReference type="SUPFAM" id="SSF109604">
    <property type="entry name" value="HD-domain/PDEase-like"/>
    <property type="match status" value="1"/>
</dbReference>
<dbReference type="RefSeq" id="WP_245980628.1">
    <property type="nucleotide sequence ID" value="NZ_RKHR01000003.1"/>
</dbReference>
<accession>A0A3N2DYT4</accession>
<evidence type="ECO:0000313" key="2">
    <source>
        <dbReference type="Proteomes" id="UP000275394"/>
    </source>
</evidence>
<dbReference type="Gene3D" id="1.10.3210.10">
    <property type="entry name" value="Hypothetical protein af1432"/>
    <property type="match status" value="1"/>
</dbReference>
<evidence type="ECO:0008006" key="3">
    <source>
        <dbReference type="Google" id="ProtNLM"/>
    </source>
</evidence>
<dbReference type="Proteomes" id="UP000275394">
    <property type="component" value="Unassembled WGS sequence"/>
</dbReference>
<sequence>MTQQHSAIALPRLQHRHRSGFDVTDKIAVGDTKVVCAEVVRLLSAHFDDLDCSLISTAFFDLEALYSGRRHGYYGCETLYHDLLHVLDVTLAMARLVDGYQQSHQTGALCLTSRQVELGILVALFHDSGYIRRKGDRRHLDGAEYTRTHVSRSARFLGEYLTEVGYQEDIVLGKRLVQFTGYEINPDDIAIRDPTQRNLGYLIGTADLLAQMADANYLNKCRDYLYDEFEKGGIARDTSDGNITVVYSSPVDLLAKTPEFVHTAIETRLEGFFDGVYRYAECHFSGENLYMKALLHNCEHLEGLLAQGDIELLATSIC</sequence>
<dbReference type="EMBL" id="RKHR01000003">
    <property type="protein sequence ID" value="ROS04927.1"/>
    <property type="molecule type" value="Genomic_DNA"/>
</dbReference>
<evidence type="ECO:0000313" key="1">
    <source>
        <dbReference type="EMBL" id="ROS04927.1"/>
    </source>
</evidence>
<name>A0A3N2DYT4_9GAMM</name>
<proteinExistence type="predicted"/>
<gene>
    <name evidence="1" type="ORF">EDC56_0444</name>
</gene>
<dbReference type="AlphaFoldDB" id="A0A3N2DYT4"/>
<organism evidence="1 2">
    <name type="scientific">Sinobacterium caligoides</name>
    <dbReference type="NCBI Taxonomy" id="933926"/>
    <lineage>
        <taxon>Bacteria</taxon>
        <taxon>Pseudomonadati</taxon>
        <taxon>Pseudomonadota</taxon>
        <taxon>Gammaproteobacteria</taxon>
        <taxon>Cellvibrionales</taxon>
        <taxon>Spongiibacteraceae</taxon>
        <taxon>Sinobacterium</taxon>
    </lineage>
</organism>
<keyword evidence="2" id="KW-1185">Reference proteome</keyword>
<comment type="caution">
    <text evidence="1">The sequence shown here is derived from an EMBL/GenBank/DDBJ whole genome shotgun (WGS) entry which is preliminary data.</text>
</comment>